<dbReference type="InterPro" id="IPR037401">
    <property type="entry name" value="SnoaL-like"/>
</dbReference>
<dbReference type="RefSeq" id="WP_079689350.1">
    <property type="nucleotide sequence ID" value="NZ_FUZU01000004.1"/>
</dbReference>
<dbReference type="OrthoDB" id="8684708at2"/>
<evidence type="ECO:0000313" key="3">
    <source>
        <dbReference type="Proteomes" id="UP000190961"/>
    </source>
</evidence>
<dbReference type="Pfam" id="PF12680">
    <property type="entry name" value="SnoaL_2"/>
    <property type="match status" value="1"/>
</dbReference>
<dbReference type="STRING" id="688867.SAMN05660236_4812"/>
<dbReference type="InterPro" id="IPR032710">
    <property type="entry name" value="NTF2-like_dom_sf"/>
</dbReference>
<dbReference type="Gene3D" id="3.10.450.50">
    <property type="match status" value="1"/>
</dbReference>
<gene>
    <name evidence="2" type="ORF">SAMN05660236_4812</name>
</gene>
<proteinExistence type="predicted"/>
<organism evidence="2 3">
    <name type="scientific">Ohtaekwangia koreensis</name>
    <dbReference type="NCBI Taxonomy" id="688867"/>
    <lineage>
        <taxon>Bacteria</taxon>
        <taxon>Pseudomonadati</taxon>
        <taxon>Bacteroidota</taxon>
        <taxon>Cytophagia</taxon>
        <taxon>Cytophagales</taxon>
        <taxon>Fulvivirgaceae</taxon>
        <taxon>Ohtaekwangia</taxon>
    </lineage>
</organism>
<dbReference type="AlphaFoldDB" id="A0A1T5MA10"/>
<feature type="domain" description="SnoaL-like" evidence="1">
    <location>
        <begin position="7"/>
        <end position="84"/>
    </location>
</feature>
<evidence type="ECO:0000313" key="2">
    <source>
        <dbReference type="EMBL" id="SKC85072.1"/>
    </source>
</evidence>
<dbReference type="Proteomes" id="UP000190961">
    <property type="component" value="Unassembled WGS sequence"/>
</dbReference>
<dbReference type="EMBL" id="FUZU01000004">
    <property type="protein sequence ID" value="SKC85072.1"/>
    <property type="molecule type" value="Genomic_DNA"/>
</dbReference>
<accession>A0A1T5MA10</accession>
<name>A0A1T5MA10_9BACT</name>
<evidence type="ECO:0000259" key="1">
    <source>
        <dbReference type="Pfam" id="PF12680"/>
    </source>
</evidence>
<dbReference type="SUPFAM" id="SSF54427">
    <property type="entry name" value="NTF2-like"/>
    <property type="match status" value="1"/>
</dbReference>
<reference evidence="2 3" key="1">
    <citation type="submission" date="2017-02" db="EMBL/GenBank/DDBJ databases">
        <authorList>
            <person name="Peterson S.W."/>
        </authorList>
    </citation>
    <scope>NUCLEOTIDE SEQUENCE [LARGE SCALE GENOMIC DNA]</scope>
    <source>
        <strain evidence="2 3">DSM 25262</strain>
    </source>
</reference>
<keyword evidence="3" id="KW-1185">Reference proteome</keyword>
<sequence>MKLPNIVQELIKAQNNFDSEAYANLFSETGVAYDEGKTHTGRKEIQKWIAEANEKYKSVMQAVEYTEKGNKGILSAKVSGTFEGSPAVLKFNFEINEGLIQSLKITG</sequence>
<protein>
    <recommendedName>
        <fullName evidence="1">SnoaL-like domain-containing protein</fullName>
    </recommendedName>
</protein>